<evidence type="ECO:0000313" key="2">
    <source>
        <dbReference type="Proteomes" id="UP000034727"/>
    </source>
</evidence>
<evidence type="ECO:0000313" key="1">
    <source>
        <dbReference type="EMBL" id="KKU14351.1"/>
    </source>
</evidence>
<gene>
    <name evidence="1" type="ORF">UX22_C0028G0017</name>
</gene>
<name>A0A0G1N154_9BACT</name>
<dbReference type="AlphaFoldDB" id="A0A0G1N154"/>
<dbReference type="EMBL" id="LCLJ01000028">
    <property type="protein sequence ID" value="KKU14351.1"/>
    <property type="molecule type" value="Genomic_DNA"/>
</dbReference>
<protein>
    <submittedName>
        <fullName evidence="1">Uncharacterized protein</fullName>
    </submittedName>
</protein>
<proteinExistence type="predicted"/>
<dbReference type="Proteomes" id="UP000034727">
    <property type="component" value="Unassembled WGS sequence"/>
</dbReference>
<reference evidence="1 2" key="1">
    <citation type="journal article" date="2015" name="Nature">
        <title>rRNA introns, odd ribosomes, and small enigmatic genomes across a large radiation of phyla.</title>
        <authorList>
            <person name="Brown C.T."/>
            <person name="Hug L.A."/>
            <person name="Thomas B.C."/>
            <person name="Sharon I."/>
            <person name="Castelle C.J."/>
            <person name="Singh A."/>
            <person name="Wilkins M.J."/>
            <person name="Williams K.H."/>
            <person name="Banfield J.F."/>
        </authorList>
    </citation>
    <scope>NUCLEOTIDE SEQUENCE [LARGE SCALE GENOMIC DNA]</scope>
</reference>
<sequence>MDISSGFYNSASGPNVLSLGGDIAALTRTDNTRKIAFVSVPAYNSSAVAGVGLLWMDNAVSTSDLFIGGGNGYYKAATHIGLYTAADTTTPAGTERLTILNNGNVGIGTTGPEGTLHIHKATAGTITPLDTGDDLVIENDTAVGISLFSPDANSKNIFFGSPTDNDFARIYGSYNSGSEYLRFNVMGNEVTINDAGNVGIGTTGPTYKLQVAGSVKAVSSGGTVQLDSSGNFIIDL</sequence>
<comment type="caution">
    <text evidence="1">The sequence shown here is derived from an EMBL/GenBank/DDBJ whole genome shotgun (WGS) entry which is preliminary data.</text>
</comment>
<organism evidence="1 2">
    <name type="scientific">Candidatus Jorgensenbacteria bacterium GW2011_GWA2_45_9</name>
    <dbReference type="NCBI Taxonomy" id="1618663"/>
    <lineage>
        <taxon>Bacteria</taxon>
        <taxon>Candidatus Joergenseniibacteriota</taxon>
    </lineage>
</organism>
<accession>A0A0G1N154</accession>